<evidence type="ECO:0000313" key="2">
    <source>
        <dbReference type="EMBL" id="GJT15981.1"/>
    </source>
</evidence>
<feature type="compositionally biased region" description="Basic and acidic residues" evidence="1">
    <location>
        <begin position="252"/>
        <end position="262"/>
    </location>
</feature>
<feature type="compositionally biased region" description="Gly residues" evidence="1">
    <location>
        <begin position="168"/>
        <end position="195"/>
    </location>
</feature>
<feature type="compositionally biased region" description="Basic residues" evidence="1">
    <location>
        <begin position="121"/>
        <end position="130"/>
    </location>
</feature>
<comment type="caution">
    <text evidence="2">The sequence shown here is derived from an EMBL/GenBank/DDBJ whole genome shotgun (WGS) entry which is preliminary data.</text>
</comment>
<accession>A0ABQ5BMB4</accession>
<dbReference type="EMBL" id="BQNB010013439">
    <property type="protein sequence ID" value="GJT15981.1"/>
    <property type="molecule type" value="Genomic_DNA"/>
</dbReference>
<evidence type="ECO:0000256" key="1">
    <source>
        <dbReference type="SAM" id="MobiDB-lite"/>
    </source>
</evidence>
<proteinExistence type="predicted"/>
<gene>
    <name evidence="2" type="ORF">Tco_0874687</name>
</gene>
<organism evidence="2 3">
    <name type="scientific">Tanacetum coccineum</name>
    <dbReference type="NCBI Taxonomy" id="301880"/>
    <lineage>
        <taxon>Eukaryota</taxon>
        <taxon>Viridiplantae</taxon>
        <taxon>Streptophyta</taxon>
        <taxon>Embryophyta</taxon>
        <taxon>Tracheophyta</taxon>
        <taxon>Spermatophyta</taxon>
        <taxon>Magnoliopsida</taxon>
        <taxon>eudicotyledons</taxon>
        <taxon>Gunneridae</taxon>
        <taxon>Pentapetalae</taxon>
        <taxon>asterids</taxon>
        <taxon>campanulids</taxon>
        <taxon>Asterales</taxon>
        <taxon>Asteraceae</taxon>
        <taxon>Asteroideae</taxon>
        <taxon>Anthemideae</taxon>
        <taxon>Anthemidinae</taxon>
        <taxon>Tanacetum</taxon>
    </lineage>
</organism>
<keyword evidence="3" id="KW-1185">Reference proteome</keyword>
<evidence type="ECO:0000313" key="3">
    <source>
        <dbReference type="Proteomes" id="UP001151760"/>
    </source>
</evidence>
<feature type="region of interest" description="Disordered" evidence="1">
    <location>
        <begin position="110"/>
        <end position="195"/>
    </location>
</feature>
<sequence length="385" mass="42226">MPGRPQKNRIKALGETSGSQRLSTENVQDIYMQRIVAMNKLDFSLEDTITPSIRKRLKILKEKQREWFVYPSGFQELEVRKGDQSYGVSLQHKFSIKPAFRTNMWKMTNDVPPLPPIIRKMPGRPQKKRIQAPGETNGSHCASRGGGRSGRGDGNDGNGSGSSVTDGSGRGGGRASGSGRRGGGRAGGSGKRGGGRAAEYYKVFIPNIHSQPTQQSGVWVVDTTASVADVDEAPEQETSDDGPAPEQGKSPAVDKGKAKASVEDGPAPKKKRRMPPSGVDGIRIYHKNRGRSERIANMKLNKPFQFDKFGTGSTPDKAFDVKESSCKASKMILRISVVLGFLSQYQCLAFDEDEVVHTFDTNDFYTMNYPTQDHTRQICYTFSAI</sequence>
<reference evidence="2" key="2">
    <citation type="submission" date="2022-01" db="EMBL/GenBank/DDBJ databases">
        <authorList>
            <person name="Yamashiro T."/>
            <person name="Shiraishi A."/>
            <person name="Satake H."/>
            <person name="Nakayama K."/>
        </authorList>
    </citation>
    <scope>NUCLEOTIDE SEQUENCE</scope>
</reference>
<dbReference type="Proteomes" id="UP001151760">
    <property type="component" value="Unassembled WGS sequence"/>
</dbReference>
<name>A0ABQ5BMB4_9ASTR</name>
<protein>
    <submittedName>
        <fullName evidence="2">Uncharacterized protein</fullName>
    </submittedName>
</protein>
<feature type="region of interest" description="Disordered" evidence="1">
    <location>
        <begin position="233"/>
        <end position="282"/>
    </location>
</feature>
<reference evidence="2" key="1">
    <citation type="journal article" date="2022" name="Int. J. Mol. Sci.">
        <title>Draft Genome of Tanacetum Coccineum: Genomic Comparison of Closely Related Tanacetum-Family Plants.</title>
        <authorList>
            <person name="Yamashiro T."/>
            <person name="Shiraishi A."/>
            <person name="Nakayama K."/>
            <person name="Satake H."/>
        </authorList>
    </citation>
    <scope>NUCLEOTIDE SEQUENCE</scope>
</reference>